<dbReference type="GO" id="GO:0016020">
    <property type="term" value="C:membrane"/>
    <property type="evidence" value="ECO:0007669"/>
    <property type="project" value="InterPro"/>
</dbReference>
<keyword evidence="4" id="KW-1133">Transmembrane helix</keyword>
<dbReference type="PANTHER" id="PTHR32303:SF4">
    <property type="entry name" value="QUINOPROTEIN GLUCOSE DEHYDROGENASE"/>
    <property type="match status" value="1"/>
</dbReference>
<sequence length="775" mass="84595">MGINNNLSSIGKLFAWIVGLLLILSGLFFTIAGVYLITLGGSWYFAIMGIAMLVAGYYFFKLKPFGAWLYGIAYVLTIVWAIWEVGFEYWPLLSRLAFLGGIAMLVAFAYPSLRKAVALRPSAGGYKLGGIIALLLVISVGLGFMRHNVIPNSALPEILPVAQKDLPTDWQQYANTTKGTRFSGAEQITKNNINQLEVAWTFRTGDIPQSNGSGAEDQSTPLQIKDTVYLCTATNIVYAVDADTGEQRWKYDPHATAPNWQRCRGLSYYEDATTSRIIMNTIDARLVALDSKTGELIESFGDHGVVDLTKHMGEIKPGYYEPTAAPLVAKDMIVIGGRVADNFSTDEPGGVVRAFNVITGQQMWAWDPGNEATTNLPADGVYTRSSVNVWATLSYDPDLDKIYAATGNPTPDFYGAQRTETDEKHNSSVVALDRQSGRVDWVYQTVHHDLWDYDLPSQPLLYDIPNGQGGVTKALVQTTKSGEIFLLNRETGTPIAEVEEIEVPQGNVEGERYSATQPYSVGMPSIGNETLTEADMWGATPFDQLLCRIDFVGSEYQGLFTPPGMNKTLQYPGSLGGMNWGSVSVDPTTGYMFVNDMRIGLTNWMVPRDQIPQNASGIEMGIVPQEGTPFGAMRKRFMSVIGVPCQAPPYGTMTAIDLRSQQIAWQVPVGTVMDTGVFGIPMHLPMPIGMPTLGGSMATKSGLLFFAGTQDFYLRAFDSTTGAEIWKARLPVGSQGTPMTYVSPATGRQYVVISAGGARQSPERGDYVIAYALPK</sequence>
<proteinExistence type="inferred from homology"/>
<comment type="similarity">
    <text evidence="2">Belongs to the bacterial PQQ dehydrogenase family.</text>
</comment>
<dbReference type="EMBL" id="CP050253">
    <property type="protein sequence ID" value="QIQ22031.1"/>
    <property type="molecule type" value="Genomic_DNA"/>
</dbReference>
<dbReference type="GO" id="GO:0048038">
    <property type="term" value="F:quinone binding"/>
    <property type="evidence" value="ECO:0007669"/>
    <property type="project" value="InterPro"/>
</dbReference>
<evidence type="ECO:0000259" key="5">
    <source>
        <dbReference type="Pfam" id="PF01011"/>
    </source>
</evidence>
<evidence type="ECO:0000256" key="4">
    <source>
        <dbReference type="SAM" id="Phobius"/>
    </source>
</evidence>
<dbReference type="SUPFAM" id="SSF50998">
    <property type="entry name" value="Quinoprotein alcohol dehydrogenase-like"/>
    <property type="match status" value="1"/>
</dbReference>
<organism evidence="6 7">
    <name type="scientific">Zophobihabitans entericus</name>
    <dbReference type="NCBI Taxonomy" id="1635327"/>
    <lineage>
        <taxon>Bacteria</taxon>
        <taxon>Pseudomonadati</taxon>
        <taxon>Pseudomonadota</taxon>
        <taxon>Gammaproteobacteria</taxon>
        <taxon>Orbales</taxon>
        <taxon>Orbaceae</taxon>
        <taxon>Zophobihabitans</taxon>
    </lineage>
</organism>
<dbReference type="EC" id="1.1.-.-" evidence="6"/>
<keyword evidence="4" id="KW-0812">Transmembrane</keyword>
<dbReference type="NCBIfam" id="TIGR03074">
    <property type="entry name" value="PQQ_membr_DH"/>
    <property type="match status" value="1"/>
</dbReference>
<dbReference type="PANTHER" id="PTHR32303">
    <property type="entry name" value="QUINOPROTEIN ALCOHOL DEHYDROGENASE (CYTOCHROME C)"/>
    <property type="match status" value="1"/>
</dbReference>
<reference evidence="6 7" key="1">
    <citation type="submission" date="2020-03" db="EMBL/GenBank/DDBJ databases">
        <title>Complete genome sequence of Orbus sp. IPMB12 (BCRC 80908).</title>
        <authorList>
            <person name="Lo W.-S."/>
            <person name="Chang T.-H."/>
            <person name="Kuo C.-H."/>
        </authorList>
    </citation>
    <scope>NUCLEOTIDE SEQUENCE [LARGE SCALE GENOMIC DNA]</scope>
    <source>
        <strain evidence="6 7">IPMB12</strain>
    </source>
</reference>
<keyword evidence="3 6" id="KW-0560">Oxidoreductase</keyword>
<gene>
    <name evidence="6" type="ORF">IPMB12_10245</name>
</gene>
<feature type="transmembrane region" description="Helical" evidence="4">
    <location>
        <begin position="89"/>
        <end position="113"/>
    </location>
</feature>
<dbReference type="SMART" id="SM00564">
    <property type="entry name" value="PQQ"/>
    <property type="match status" value="5"/>
</dbReference>
<dbReference type="InParanoid" id="A0A6G9ICS1"/>
<name>A0A6G9ICS1_9GAMM</name>
<feature type="domain" description="Pyrrolo-quinoline quinone repeat" evidence="5">
    <location>
        <begin position="170"/>
        <end position="751"/>
    </location>
</feature>
<accession>A0A6G9ICS1</accession>
<dbReference type="Pfam" id="PF01011">
    <property type="entry name" value="PQQ"/>
    <property type="match status" value="1"/>
</dbReference>
<evidence type="ECO:0000256" key="1">
    <source>
        <dbReference type="ARBA" id="ARBA00001931"/>
    </source>
</evidence>
<dbReference type="InterPro" id="IPR017511">
    <property type="entry name" value="PQQ_mDH"/>
</dbReference>
<dbReference type="AlphaFoldDB" id="A0A6G9ICS1"/>
<feature type="transmembrane region" description="Helical" evidence="4">
    <location>
        <begin position="13"/>
        <end position="37"/>
    </location>
</feature>
<dbReference type="KEGG" id="orb:IPMB12_10245"/>
<dbReference type="CDD" id="cd10280">
    <property type="entry name" value="PQQ_mGDH"/>
    <property type="match status" value="1"/>
</dbReference>
<evidence type="ECO:0000313" key="7">
    <source>
        <dbReference type="Proteomes" id="UP000501168"/>
    </source>
</evidence>
<evidence type="ECO:0000256" key="2">
    <source>
        <dbReference type="ARBA" id="ARBA00008156"/>
    </source>
</evidence>
<dbReference type="InterPro" id="IPR018391">
    <property type="entry name" value="PQQ_b-propeller_rpt"/>
</dbReference>
<evidence type="ECO:0000256" key="3">
    <source>
        <dbReference type="ARBA" id="ARBA00023002"/>
    </source>
</evidence>
<dbReference type="Proteomes" id="UP000501168">
    <property type="component" value="Chromosome"/>
</dbReference>
<evidence type="ECO:0000313" key="6">
    <source>
        <dbReference type="EMBL" id="QIQ22031.1"/>
    </source>
</evidence>
<dbReference type="RefSeq" id="WP_166917328.1">
    <property type="nucleotide sequence ID" value="NZ_CP050253.1"/>
</dbReference>
<protein>
    <submittedName>
        <fullName evidence="6">Membrane-bound PQQ-dependent dehydrogenase, glucose/quinate/shikimate family</fullName>
        <ecNumber evidence="6">1.1.-.-</ecNumber>
    </submittedName>
</protein>
<dbReference type="FunCoup" id="A0A6G9ICS1">
    <property type="interactions" value="49"/>
</dbReference>
<feature type="transmembrane region" description="Helical" evidence="4">
    <location>
        <begin position="67"/>
        <end position="83"/>
    </location>
</feature>
<dbReference type="GO" id="GO:0008876">
    <property type="term" value="F:quinoprotein glucose dehydrogenase activity"/>
    <property type="evidence" value="ECO:0007669"/>
    <property type="project" value="TreeGrafter"/>
</dbReference>
<feature type="transmembrane region" description="Helical" evidence="4">
    <location>
        <begin position="125"/>
        <end position="145"/>
    </location>
</feature>
<feature type="transmembrane region" description="Helical" evidence="4">
    <location>
        <begin position="43"/>
        <end position="60"/>
    </location>
</feature>
<dbReference type="InterPro" id="IPR011047">
    <property type="entry name" value="Quinoprotein_ADH-like_sf"/>
</dbReference>
<keyword evidence="7" id="KW-1185">Reference proteome</keyword>
<dbReference type="Gene3D" id="2.140.10.10">
    <property type="entry name" value="Quinoprotein alcohol dehydrogenase-like superfamily"/>
    <property type="match status" value="2"/>
</dbReference>
<comment type="cofactor">
    <cofactor evidence="1">
        <name>pyrroloquinoline quinone</name>
        <dbReference type="ChEBI" id="CHEBI:58442"/>
    </cofactor>
</comment>
<keyword evidence="4" id="KW-0472">Membrane</keyword>
<dbReference type="InterPro" id="IPR002372">
    <property type="entry name" value="PQQ_rpt_dom"/>
</dbReference>